<dbReference type="Proteomes" id="UP000215914">
    <property type="component" value="Chromosome 5"/>
</dbReference>
<feature type="chain" id="PRO_5012648527" description="Secreted protein" evidence="1">
    <location>
        <begin position="19"/>
        <end position="71"/>
    </location>
</feature>
<evidence type="ECO:0000313" key="2">
    <source>
        <dbReference type="EMBL" id="OTG25525.1"/>
    </source>
</evidence>
<organism evidence="2 3">
    <name type="scientific">Helianthus annuus</name>
    <name type="common">Common sunflower</name>
    <dbReference type="NCBI Taxonomy" id="4232"/>
    <lineage>
        <taxon>Eukaryota</taxon>
        <taxon>Viridiplantae</taxon>
        <taxon>Streptophyta</taxon>
        <taxon>Embryophyta</taxon>
        <taxon>Tracheophyta</taxon>
        <taxon>Spermatophyta</taxon>
        <taxon>Magnoliopsida</taxon>
        <taxon>eudicotyledons</taxon>
        <taxon>Gunneridae</taxon>
        <taxon>Pentapetalae</taxon>
        <taxon>asterids</taxon>
        <taxon>campanulids</taxon>
        <taxon>Asterales</taxon>
        <taxon>Asteraceae</taxon>
        <taxon>Asteroideae</taxon>
        <taxon>Heliantheae alliance</taxon>
        <taxon>Heliantheae</taxon>
        <taxon>Helianthus</taxon>
    </lineage>
</organism>
<gene>
    <name evidence="2" type="ORF">HannXRQ_Chr05g0148631</name>
</gene>
<sequence length="71" mass="8079">MTADVLFVLFIVPRLTQRCNFKVQVPGAGPTTSTAYRDRKLRYHLTQPLPSSLNQSYFPTSSFYPKPTNTL</sequence>
<evidence type="ECO:0008006" key="4">
    <source>
        <dbReference type="Google" id="ProtNLM"/>
    </source>
</evidence>
<keyword evidence="3" id="KW-1185">Reference proteome</keyword>
<accession>A0A251UQB2</accession>
<dbReference type="InParanoid" id="A0A251UQB2"/>
<protein>
    <recommendedName>
        <fullName evidence="4">Secreted protein</fullName>
    </recommendedName>
</protein>
<reference evidence="3" key="1">
    <citation type="journal article" date="2017" name="Nature">
        <title>The sunflower genome provides insights into oil metabolism, flowering and Asterid evolution.</title>
        <authorList>
            <person name="Badouin H."/>
            <person name="Gouzy J."/>
            <person name="Grassa C.J."/>
            <person name="Murat F."/>
            <person name="Staton S.E."/>
            <person name="Cottret L."/>
            <person name="Lelandais-Briere C."/>
            <person name="Owens G.L."/>
            <person name="Carrere S."/>
            <person name="Mayjonade B."/>
            <person name="Legrand L."/>
            <person name="Gill N."/>
            <person name="Kane N.C."/>
            <person name="Bowers J.E."/>
            <person name="Hubner S."/>
            <person name="Bellec A."/>
            <person name="Berard A."/>
            <person name="Berges H."/>
            <person name="Blanchet N."/>
            <person name="Boniface M.C."/>
            <person name="Brunel D."/>
            <person name="Catrice O."/>
            <person name="Chaidir N."/>
            <person name="Claudel C."/>
            <person name="Donnadieu C."/>
            <person name="Faraut T."/>
            <person name="Fievet G."/>
            <person name="Helmstetter N."/>
            <person name="King M."/>
            <person name="Knapp S.J."/>
            <person name="Lai Z."/>
            <person name="Le Paslier M.C."/>
            <person name="Lippi Y."/>
            <person name="Lorenzon L."/>
            <person name="Mandel J.R."/>
            <person name="Marage G."/>
            <person name="Marchand G."/>
            <person name="Marquand E."/>
            <person name="Bret-Mestries E."/>
            <person name="Morien E."/>
            <person name="Nambeesan S."/>
            <person name="Nguyen T."/>
            <person name="Pegot-Espagnet P."/>
            <person name="Pouilly N."/>
            <person name="Raftis F."/>
            <person name="Sallet E."/>
            <person name="Schiex T."/>
            <person name="Thomas J."/>
            <person name="Vandecasteele C."/>
            <person name="Vares D."/>
            <person name="Vear F."/>
            <person name="Vautrin S."/>
            <person name="Crespi M."/>
            <person name="Mangin B."/>
            <person name="Burke J.M."/>
            <person name="Salse J."/>
            <person name="Munos S."/>
            <person name="Vincourt P."/>
            <person name="Rieseberg L.H."/>
            <person name="Langlade N.B."/>
        </authorList>
    </citation>
    <scope>NUCLEOTIDE SEQUENCE [LARGE SCALE GENOMIC DNA]</scope>
    <source>
        <strain evidence="3">cv. SF193</strain>
    </source>
</reference>
<feature type="signal peptide" evidence="1">
    <location>
        <begin position="1"/>
        <end position="18"/>
    </location>
</feature>
<evidence type="ECO:0000313" key="3">
    <source>
        <dbReference type="Proteomes" id="UP000215914"/>
    </source>
</evidence>
<evidence type="ECO:0000256" key="1">
    <source>
        <dbReference type="SAM" id="SignalP"/>
    </source>
</evidence>
<name>A0A251UQB2_HELAN</name>
<keyword evidence="1" id="KW-0732">Signal</keyword>
<dbReference type="AlphaFoldDB" id="A0A251UQB2"/>
<dbReference type="EMBL" id="CM007894">
    <property type="protein sequence ID" value="OTG25525.1"/>
    <property type="molecule type" value="Genomic_DNA"/>
</dbReference>
<proteinExistence type="predicted"/>